<dbReference type="InterPro" id="IPR052716">
    <property type="entry name" value="MOSC_domain"/>
</dbReference>
<dbReference type="OrthoDB" id="1550913at2"/>
<name>A0A4P6JTS6_KTERU</name>
<proteinExistence type="predicted"/>
<dbReference type="KEGG" id="kbs:EPA93_23160"/>
<evidence type="ECO:0000313" key="2">
    <source>
        <dbReference type="EMBL" id="QBD78723.1"/>
    </source>
</evidence>
<dbReference type="GO" id="GO:0030151">
    <property type="term" value="F:molybdenum ion binding"/>
    <property type="evidence" value="ECO:0007669"/>
    <property type="project" value="InterPro"/>
</dbReference>
<dbReference type="RefSeq" id="WP_129889776.1">
    <property type="nucleotide sequence ID" value="NZ_CP035758.1"/>
</dbReference>
<organism evidence="2 3">
    <name type="scientific">Ktedonosporobacter rubrisoli</name>
    <dbReference type="NCBI Taxonomy" id="2509675"/>
    <lineage>
        <taxon>Bacteria</taxon>
        <taxon>Bacillati</taxon>
        <taxon>Chloroflexota</taxon>
        <taxon>Ktedonobacteria</taxon>
        <taxon>Ktedonobacterales</taxon>
        <taxon>Ktedonosporobacteraceae</taxon>
        <taxon>Ktedonosporobacter</taxon>
    </lineage>
</organism>
<feature type="domain" description="MOSC" evidence="1">
    <location>
        <begin position="19"/>
        <end position="152"/>
    </location>
</feature>
<gene>
    <name evidence="2" type="ORF">EPA93_23160</name>
</gene>
<dbReference type="Proteomes" id="UP000290365">
    <property type="component" value="Chromosome"/>
</dbReference>
<dbReference type="InterPro" id="IPR005302">
    <property type="entry name" value="MoCF_Sase_C"/>
</dbReference>
<dbReference type="AlphaFoldDB" id="A0A4P6JTS6"/>
<reference evidence="2 3" key="1">
    <citation type="submission" date="2019-01" db="EMBL/GenBank/DDBJ databases">
        <title>Ktedonosporobacter rubrisoli SCAWS-G2.</title>
        <authorList>
            <person name="Huang Y."/>
            <person name="Yan B."/>
        </authorList>
    </citation>
    <scope>NUCLEOTIDE SEQUENCE [LARGE SCALE GENOMIC DNA]</scope>
    <source>
        <strain evidence="2 3">SCAWS-G2</strain>
    </source>
</reference>
<sequence length="163" mass="17761">MEGYVVSLYIAQEASAPMTSIPVAHLVPGRGIEGDRYYFRNGSRVPEDKGGYEVSLVEQELMTAVRKMLAPQDPGASARRNIVVQGCALHQLAGQTFRIGEVLLRGLTMHDAICSFPQEVQRLACSGLQTGWLGAQILTEGLVYAGDRIERVEALSGRASEQR</sequence>
<dbReference type="PROSITE" id="PS51340">
    <property type="entry name" value="MOSC"/>
    <property type="match status" value="1"/>
</dbReference>
<dbReference type="GO" id="GO:0003824">
    <property type="term" value="F:catalytic activity"/>
    <property type="evidence" value="ECO:0007669"/>
    <property type="project" value="InterPro"/>
</dbReference>
<evidence type="ECO:0000259" key="1">
    <source>
        <dbReference type="PROSITE" id="PS51340"/>
    </source>
</evidence>
<dbReference type="InterPro" id="IPR011037">
    <property type="entry name" value="Pyrv_Knase-like_insert_dom_sf"/>
</dbReference>
<accession>A0A4P6JTS6</accession>
<evidence type="ECO:0000313" key="3">
    <source>
        <dbReference type="Proteomes" id="UP000290365"/>
    </source>
</evidence>
<dbReference type="Gene3D" id="2.40.33.20">
    <property type="entry name" value="PK beta-barrel domain-like"/>
    <property type="match status" value="1"/>
</dbReference>
<dbReference type="PANTHER" id="PTHR36930">
    <property type="entry name" value="METAL-SULFUR CLUSTER BIOSYNTHESIS PROTEINS YUAD-RELATED"/>
    <property type="match status" value="1"/>
</dbReference>
<keyword evidence="3" id="KW-1185">Reference proteome</keyword>
<protein>
    <recommendedName>
        <fullName evidence="1">MOSC domain-containing protein</fullName>
    </recommendedName>
</protein>
<dbReference type="EMBL" id="CP035758">
    <property type="protein sequence ID" value="QBD78723.1"/>
    <property type="molecule type" value="Genomic_DNA"/>
</dbReference>
<dbReference type="SUPFAM" id="SSF50800">
    <property type="entry name" value="PK beta-barrel domain-like"/>
    <property type="match status" value="1"/>
</dbReference>
<dbReference type="PANTHER" id="PTHR36930:SF1">
    <property type="entry name" value="MOSC DOMAIN-CONTAINING PROTEIN"/>
    <property type="match status" value="1"/>
</dbReference>
<dbReference type="GO" id="GO:0030170">
    <property type="term" value="F:pyridoxal phosphate binding"/>
    <property type="evidence" value="ECO:0007669"/>
    <property type="project" value="InterPro"/>
</dbReference>